<accession>A0A540KQA9</accession>
<keyword evidence="2" id="KW-1185">Reference proteome</keyword>
<sequence length="87" mass="10260">MPKGFTYSNGAWIIFPQVRMTKLQYVKLLGSFCEDFLTNGDKLREKCEAELIIRVSRVFLHVFLVTPKENMIDMIQDLRQATQWMET</sequence>
<evidence type="ECO:0000313" key="2">
    <source>
        <dbReference type="Proteomes" id="UP000315295"/>
    </source>
</evidence>
<gene>
    <name evidence="1" type="ORF">C1H46_038042</name>
</gene>
<dbReference type="AlphaFoldDB" id="A0A540KQA9"/>
<protein>
    <submittedName>
        <fullName evidence="1">Uncharacterized protein</fullName>
    </submittedName>
</protein>
<comment type="caution">
    <text evidence="1">The sequence shown here is derived from an EMBL/GenBank/DDBJ whole genome shotgun (WGS) entry which is preliminary data.</text>
</comment>
<proteinExistence type="predicted"/>
<evidence type="ECO:0000313" key="1">
    <source>
        <dbReference type="EMBL" id="TQD76414.1"/>
    </source>
</evidence>
<dbReference type="EMBL" id="VIEB01001030">
    <property type="protein sequence ID" value="TQD76414.1"/>
    <property type="molecule type" value="Genomic_DNA"/>
</dbReference>
<reference evidence="1 2" key="1">
    <citation type="journal article" date="2019" name="G3 (Bethesda)">
        <title>Sequencing of a Wild Apple (Malus baccata) Genome Unravels the Differences Between Cultivated and Wild Apple Species Regarding Disease Resistance and Cold Tolerance.</title>
        <authorList>
            <person name="Chen X."/>
        </authorList>
    </citation>
    <scope>NUCLEOTIDE SEQUENCE [LARGE SCALE GENOMIC DNA]</scope>
    <source>
        <strain evidence="2">cv. Shandingzi</strain>
        <tissue evidence="1">Leaves</tissue>
    </source>
</reference>
<organism evidence="1 2">
    <name type="scientific">Malus baccata</name>
    <name type="common">Siberian crab apple</name>
    <name type="synonym">Pyrus baccata</name>
    <dbReference type="NCBI Taxonomy" id="106549"/>
    <lineage>
        <taxon>Eukaryota</taxon>
        <taxon>Viridiplantae</taxon>
        <taxon>Streptophyta</taxon>
        <taxon>Embryophyta</taxon>
        <taxon>Tracheophyta</taxon>
        <taxon>Spermatophyta</taxon>
        <taxon>Magnoliopsida</taxon>
        <taxon>eudicotyledons</taxon>
        <taxon>Gunneridae</taxon>
        <taxon>Pentapetalae</taxon>
        <taxon>rosids</taxon>
        <taxon>fabids</taxon>
        <taxon>Rosales</taxon>
        <taxon>Rosaceae</taxon>
        <taxon>Amygdaloideae</taxon>
        <taxon>Maleae</taxon>
        <taxon>Malus</taxon>
    </lineage>
</organism>
<dbReference type="Proteomes" id="UP000315295">
    <property type="component" value="Unassembled WGS sequence"/>
</dbReference>
<name>A0A540KQA9_MALBA</name>